<evidence type="ECO:0000313" key="4">
    <source>
        <dbReference type="EMBL" id="KCZ88306.1"/>
    </source>
</evidence>
<comment type="caution">
    <text evidence="4">The sequence shown here is derived from an EMBL/GenBank/DDBJ whole genome shotgun (WGS) entry which is preliminary data.</text>
</comment>
<evidence type="ECO:0000256" key="1">
    <source>
        <dbReference type="ARBA" id="ARBA00022679"/>
    </source>
</evidence>
<dbReference type="AlphaFoldDB" id="A0A059FCN3"/>
<gene>
    <name evidence="4" type="ORF">HJO_15628</name>
</gene>
<dbReference type="STRING" id="1280950.HJO_15628"/>
<dbReference type="InterPro" id="IPR000182">
    <property type="entry name" value="GNAT_dom"/>
</dbReference>
<dbReference type="CDD" id="cd04301">
    <property type="entry name" value="NAT_SF"/>
    <property type="match status" value="1"/>
</dbReference>
<dbReference type="SUPFAM" id="SSF55729">
    <property type="entry name" value="Acyl-CoA N-acyltransferases (Nat)"/>
    <property type="match status" value="1"/>
</dbReference>
<dbReference type="OrthoDB" id="9797417at2"/>
<sequence length="176" mass="19455">MSSTRSDISTRLARPGDAGNLRDLAISSFVAAFGSLYSERDLQAFLTANYTLESWRHAVVRADRPVWVAETPQGKLSGYAQASPCDLPVDPMPDGALQLRRLYVDPDTLSAGIGATLMQCVIDWVEAQGRPPLFLGVWSGNAAAQRFYARHGFLKVGEYDFPVGERVDRDHILRRD</sequence>
<dbReference type="Pfam" id="PF00583">
    <property type="entry name" value="Acetyltransf_1"/>
    <property type="match status" value="1"/>
</dbReference>
<dbReference type="PANTHER" id="PTHR43877">
    <property type="entry name" value="AMINOALKYLPHOSPHONATE N-ACETYLTRANSFERASE-RELATED-RELATED"/>
    <property type="match status" value="1"/>
</dbReference>
<dbReference type="Gene3D" id="3.40.630.30">
    <property type="match status" value="1"/>
</dbReference>
<dbReference type="Proteomes" id="UP000025171">
    <property type="component" value="Unassembled WGS sequence"/>
</dbReference>
<dbReference type="RefSeq" id="WP_162173844.1">
    <property type="nucleotide sequence ID" value="NZ_ARYK01000010.1"/>
</dbReference>
<dbReference type="InterPro" id="IPR016181">
    <property type="entry name" value="Acyl_CoA_acyltransferase"/>
</dbReference>
<dbReference type="PROSITE" id="PS51186">
    <property type="entry name" value="GNAT"/>
    <property type="match status" value="1"/>
</dbReference>
<dbReference type="GO" id="GO:0016747">
    <property type="term" value="F:acyltransferase activity, transferring groups other than amino-acyl groups"/>
    <property type="evidence" value="ECO:0007669"/>
    <property type="project" value="InterPro"/>
</dbReference>
<reference evidence="4 5" key="1">
    <citation type="journal article" date="2014" name="Antonie Van Leeuwenhoek">
        <title>Hyphomonas beringensis sp. nov. and Hyphomonas chukchiensis sp. nov., isolated from surface seawater of the Bering Sea and Chukchi Sea.</title>
        <authorList>
            <person name="Li C."/>
            <person name="Lai Q."/>
            <person name="Li G."/>
            <person name="Dong C."/>
            <person name="Wang J."/>
            <person name="Liao Y."/>
            <person name="Shao Z."/>
        </authorList>
    </citation>
    <scope>NUCLEOTIDE SEQUENCE [LARGE SCALE GENOMIC DNA]</scope>
    <source>
        <strain evidence="4 5">MHS-2</strain>
    </source>
</reference>
<evidence type="ECO:0000256" key="2">
    <source>
        <dbReference type="ARBA" id="ARBA00023315"/>
    </source>
</evidence>
<evidence type="ECO:0000313" key="5">
    <source>
        <dbReference type="Proteomes" id="UP000025171"/>
    </source>
</evidence>
<dbReference type="PATRIC" id="fig|1280950.3.peg.3137"/>
<dbReference type="eggNOG" id="COG0456">
    <property type="taxonomic scope" value="Bacteria"/>
</dbReference>
<keyword evidence="2" id="KW-0012">Acyltransferase</keyword>
<evidence type="ECO:0000259" key="3">
    <source>
        <dbReference type="PROSITE" id="PS51186"/>
    </source>
</evidence>
<keyword evidence="1 4" id="KW-0808">Transferase</keyword>
<dbReference type="EMBL" id="ARYK01000010">
    <property type="protein sequence ID" value="KCZ88306.1"/>
    <property type="molecule type" value="Genomic_DNA"/>
</dbReference>
<name>A0A059FCN3_9PROT</name>
<keyword evidence="5" id="KW-1185">Reference proteome</keyword>
<proteinExistence type="predicted"/>
<accession>A0A059FCN3</accession>
<feature type="domain" description="N-acetyltransferase" evidence="3">
    <location>
        <begin position="8"/>
        <end position="176"/>
    </location>
</feature>
<organism evidence="4 5">
    <name type="scientific">Hyphomonas johnsonii MHS-2</name>
    <dbReference type="NCBI Taxonomy" id="1280950"/>
    <lineage>
        <taxon>Bacteria</taxon>
        <taxon>Pseudomonadati</taxon>
        <taxon>Pseudomonadota</taxon>
        <taxon>Alphaproteobacteria</taxon>
        <taxon>Hyphomonadales</taxon>
        <taxon>Hyphomonadaceae</taxon>
        <taxon>Hyphomonas</taxon>
    </lineage>
</organism>
<protein>
    <submittedName>
        <fullName evidence="4">Histone acetyltransferase HPA2</fullName>
    </submittedName>
</protein>
<dbReference type="InterPro" id="IPR050832">
    <property type="entry name" value="Bact_Acetyltransf"/>
</dbReference>